<organism evidence="2 3">
    <name type="scientific">Allacma fusca</name>
    <dbReference type="NCBI Taxonomy" id="39272"/>
    <lineage>
        <taxon>Eukaryota</taxon>
        <taxon>Metazoa</taxon>
        <taxon>Ecdysozoa</taxon>
        <taxon>Arthropoda</taxon>
        <taxon>Hexapoda</taxon>
        <taxon>Collembola</taxon>
        <taxon>Symphypleona</taxon>
        <taxon>Sminthuridae</taxon>
        <taxon>Allacma</taxon>
    </lineage>
</organism>
<accession>A0A8J2JA95</accession>
<keyword evidence="3" id="KW-1185">Reference proteome</keyword>
<dbReference type="AlphaFoldDB" id="A0A8J2JA95"/>
<keyword evidence="1" id="KW-0175">Coiled coil</keyword>
<feature type="coiled-coil region" evidence="1">
    <location>
        <begin position="483"/>
        <end position="528"/>
    </location>
</feature>
<comment type="caution">
    <text evidence="2">The sequence shown here is derived from an EMBL/GenBank/DDBJ whole genome shotgun (WGS) entry which is preliminary data.</text>
</comment>
<feature type="coiled-coil region" evidence="1">
    <location>
        <begin position="250"/>
        <end position="338"/>
    </location>
</feature>
<reference evidence="2" key="1">
    <citation type="submission" date="2021-06" db="EMBL/GenBank/DDBJ databases">
        <authorList>
            <person name="Hodson N. C."/>
            <person name="Mongue J. A."/>
            <person name="Jaron S. K."/>
        </authorList>
    </citation>
    <scope>NUCLEOTIDE SEQUENCE</scope>
</reference>
<name>A0A8J2JA95_9HEXA</name>
<evidence type="ECO:0000313" key="2">
    <source>
        <dbReference type="EMBL" id="CAG7706159.1"/>
    </source>
</evidence>
<feature type="coiled-coil region" evidence="1">
    <location>
        <begin position="362"/>
        <end position="431"/>
    </location>
</feature>
<sequence>MVPIIAVSRSQILKTSAKSTSSLRSISSVNNEFNRELMVQPNYFQKTTDLNSKRSRPQKKYTVAYNQLDNYLCEYEDEKNTFEKRNLAALEINEELRSSGEEVKDHVSESESIQSLSLSINMEGDYDDTLDDLKDIDRSISKASFSSDSGISTMYTSTPKKLTCQEFSKTVANTSQLENQPGLSLVQTSSTKNSPYDQSLAQILESGDEEFRSKYSSWVTELFHLQLTKMHRRLTHYFQKKIQTLDQEKEEKFQETARKDKEKLMKLESRVEKYQNVAETLRQENRKLKSTVEAVVEEMSKVAEQTKINFQAELDQHVNNIRADCENQKLQLQQQHAQQLKIFLDKSCGQIEKVEKEYHAQVVSLNHLVEDLRFQNDALEEQFKNHKRMNELPHALRPPQTSGSYHFQKEKELLLSAIQDLKNKLYAAEKDKLSLSASFGDRIEVLKSSLTSMEKNYIIKLEDSHKDFQLLQLERDKEISLLKAQLAKQAQESQDIINGLRNNYGTKIQSLSDMVENLQIDIDQQAQKESHNLR</sequence>
<proteinExistence type="predicted"/>
<dbReference type="EMBL" id="CAJVCH010029173">
    <property type="protein sequence ID" value="CAG7706159.1"/>
    <property type="molecule type" value="Genomic_DNA"/>
</dbReference>
<evidence type="ECO:0000256" key="1">
    <source>
        <dbReference type="SAM" id="Coils"/>
    </source>
</evidence>
<protein>
    <submittedName>
        <fullName evidence="2">Uncharacterized protein</fullName>
    </submittedName>
</protein>
<gene>
    <name evidence="2" type="ORF">AFUS01_LOCUS4652</name>
</gene>
<dbReference type="Proteomes" id="UP000708208">
    <property type="component" value="Unassembled WGS sequence"/>
</dbReference>
<evidence type="ECO:0000313" key="3">
    <source>
        <dbReference type="Proteomes" id="UP000708208"/>
    </source>
</evidence>